<evidence type="ECO:0000256" key="7">
    <source>
        <dbReference type="ARBA" id="ARBA00023136"/>
    </source>
</evidence>
<evidence type="ECO:0000256" key="4">
    <source>
        <dbReference type="ARBA" id="ARBA00022475"/>
    </source>
</evidence>
<keyword evidence="4 8" id="KW-1003">Cell membrane</keyword>
<dbReference type="InterPro" id="IPR006702">
    <property type="entry name" value="CASP_dom"/>
</dbReference>
<keyword evidence="5 8" id="KW-0812">Transmembrane</keyword>
<dbReference type="OrthoDB" id="1904499at2759"/>
<feature type="transmembrane region" description="Helical" evidence="8">
    <location>
        <begin position="118"/>
        <end position="144"/>
    </location>
</feature>
<keyword evidence="7 8" id="KW-0472">Membrane</keyword>
<evidence type="ECO:0000256" key="6">
    <source>
        <dbReference type="ARBA" id="ARBA00022989"/>
    </source>
</evidence>
<evidence type="ECO:0000256" key="3">
    <source>
        <dbReference type="ARBA" id="ARBA00011489"/>
    </source>
</evidence>
<evidence type="ECO:0000313" key="10">
    <source>
        <dbReference type="EMBL" id="RWR86960.1"/>
    </source>
</evidence>
<evidence type="ECO:0000256" key="1">
    <source>
        <dbReference type="ARBA" id="ARBA00004651"/>
    </source>
</evidence>
<dbReference type="GO" id="GO:0005886">
    <property type="term" value="C:plasma membrane"/>
    <property type="evidence" value="ECO:0007669"/>
    <property type="project" value="UniProtKB-SubCell"/>
</dbReference>
<keyword evidence="6 8" id="KW-1133">Transmembrane helix</keyword>
<comment type="subcellular location">
    <subcellularLocation>
        <location evidence="1 8">Cell membrane</location>
        <topology evidence="1 8">Multi-pass membrane protein</topology>
    </subcellularLocation>
</comment>
<dbReference type="PANTHER" id="PTHR36488:SF8">
    <property type="entry name" value="CASP-LIKE PROTEIN 1U1"/>
    <property type="match status" value="1"/>
</dbReference>
<dbReference type="PANTHER" id="PTHR36488">
    <property type="entry name" value="CASP-LIKE PROTEIN 1U1"/>
    <property type="match status" value="1"/>
</dbReference>
<comment type="caution">
    <text evidence="10">The sequence shown here is derived from an EMBL/GenBank/DDBJ whole genome shotgun (WGS) entry which is preliminary data.</text>
</comment>
<dbReference type="AlphaFoldDB" id="A0A443P884"/>
<feature type="domain" description="Casparian strip membrane protein" evidence="9">
    <location>
        <begin position="75"/>
        <end position="216"/>
    </location>
</feature>
<evidence type="ECO:0000256" key="5">
    <source>
        <dbReference type="ARBA" id="ARBA00022692"/>
    </source>
</evidence>
<comment type="subunit">
    <text evidence="3 8">Homodimer and heterodimers.</text>
</comment>
<sequence length="238" mass="26156">MVLDCIISCTTSKDFSFLINKRKNHLFFFRAEASSFLSPSSPVFPKPLVLLLSMETTQRKIESDPSEKASKTYVLVQVMLRLIVFVTSLITTVIMATNKQTVEVYTFYITAKFSQSPSFSFLVIGNAVASFYALLSVPFVFLVYSKSSNSRSSFFMFLFDLMMMGLVLAASSAATAIGYVGKKGNSHSGWTPICDQVGKFCDRAGASIVCSYASFAVFFLLLVLSANRSKNAAVASTY</sequence>
<gene>
    <name evidence="10" type="ORF">CKAN_01588500</name>
</gene>
<dbReference type="InterPro" id="IPR006459">
    <property type="entry name" value="CASP/CASPL"/>
</dbReference>
<organism evidence="10 11">
    <name type="scientific">Cinnamomum micranthum f. kanehirae</name>
    <dbReference type="NCBI Taxonomy" id="337451"/>
    <lineage>
        <taxon>Eukaryota</taxon>
        <taxon>Viridiplantae</taxon>
        <taxon>Streptophyta</taxon>
        <taxon>Embryophyta</taxon>
        <taxon>Tracheophyta</taxon>
        <taxon>Spermatophyta</taxon>
        <taxon>Magnoliopsida</taxon>
        <taxon>Magnoliidae</taxon>
        <taxon>Laurales</taxon>
        <taxon>Lauraceae</taxon>
        <taxon>Cinnamomum</taxon>
    </lineage>
</organism>
<evidence type="ECO:0000259" key="9">
    <source>
        <dbReference type="Pfam" id="PF04535"/>
    </source>
</evidence>
<feature type="transmembrane region" description="Helical" evidence="8">
    <location>
        <begin position="204"/>
        <end position="224"/>
    </location>
</feature>
<dbReference type="InterPro" id="IPR044173">
    <property type="entry name" value="CASPL"/>
</dbReference>
<dbReference type="Proteomes" id="UP000283530">
    <property type="component" value="Unassembled WGS sequence"/>
</dbReference>
<evidence type="ECO:0000256" key="2">
    <source>
        <dbReference type="ARBA" id="ARBA00007651"/>
    </source>
</evidence>
<proteinExistence type="inferred from homology"/>
<feature type="transmembrane region" description="Helical" evidence="8">
    <location>
        <begin position="78"/>
        <end position="98"/>
    </location>
</feature>
<accession>A0A443P884</accession>
<dbReference type="NCBIfam" id="TIGR01569">
    <property type="entry name" value="A_tha_TIGR01569"/>
    <property type="match status" value="1"/>
</dbReference>
<comment type="similarity">
    <text evidence="2 8">Belongs to the Casparian strip membrane proteins (CASP) family.</text>
</comment>
<dbReference type="Pfam" id="PF04535">
    <property type="entry name" value="CASP_dom"/>
    <property type="match status" value="1"/>
</dbReference>
<name>A0A443P884_9MAGN</name>
<feature type="transmembrane region" description="Helical" evidence="8">
    <location>
        <begin position="156"/>
        <end position="180"/>
    </location>
</feature>
<protein>
    <recommendedName>
        <fullName evidence="8">CASP-like protein</fullName>
    </recommendedName>
</protein>
<reference evidence="10 11" key="1">
    <citation type="journal article" date="2019" name="Nat. Plants">
        <title>Stout camphor tree genome fills gaps in understanding of flowering plant genome evolution.</title>
        <authorList>
            <person name="Chaw S.M."/>
            <person name="Liu Y.C."/>
            <person name="Wu Y.W."/>
            <person name="Wang H.Y."/>
            <person name="Lin C.I."/>
            <person name="Wu C.S."/>
            <person name="Ke H.M."/>
            <person name="Chang L.Y."/>
            <person name="Hsu C.Y."/>
            <person name="Yang H.T."/>
            <person name="Sudianto E."/>
            <person name="Hsu M.H."/>
            <person name="Wu K.P."/>
            <person name="Wang L.N."/>
            <person name="Leebens-Mack J.H."/>
            <person name="Tsai I.J."/>
        </authorList>
    </citation>
    <scope>NUCLEOTIDE SEQUENCE [LARGE SCALE GENOMIC DNA]</scope>
    <source>
        <strain evidence="11">cv. Chaw 1501</strain>
        <tissue evidence="10">Young leaves</tissue>
    </source>
</reference>
<dbReference type="EMBL" id="QPKB01000006">
    <property type="protein sequence ID" value="RWR86960.1"/>
    <property type="molecule type" value="Genomic_DNA"/>
</dbReference>
<evidence type="ECO:0000256" key="8">
    <source>
        <dbReference type="RuleBase" id="RU361233"/>
    </source>
</evidence>
<keyword evidence="11" id="KW-1185">Reference proteome</keyword>
<evidence type="ECO:0000313" key="11">
    <source>
        <dbReference type="Proteomes" id="UP000283530"/>
    </source>
</evidence>